<dbReference type="EMBL" id="PQFF01000027">
    <property type="protein sequence ID" value="RHZ87844.1"/>
    <property type="molecule type" value="Genomic_DNA"/>
</dbReference>
<comment type="caution">
    <text evidence="1">The sequence shown here is derived from an EMBL/GenBank/DDBJ whole genome shotgun (WGS) entry which is preliminary data.</text>
</comment>
<dbReference type="Gene3D" id="2.100.10.50">
    <property type="match status" value="1"/>
</dbReference>
<organism evidence="1 2">
    <name type="scientific">Diversispora epigaea</name>
    <dbReference type="NCBI Taxonomy" id="1348612"/>
    <lineage>
        <taxon>Eukaryota</taxon>
        <taxon>Fungi</taxon>
        <taxon>Fungi incertae sedis</taxon>
        <taxon>Mucoromycota</taxon>
        <taxon>Glomeromycotina</taxon>
        <taxon>Glomeromycetes</taxon>
        <taxon>Diversisporales</taxon>
        <taxon>Diversisporaceae</taxon>
        <taxon>Diversispora</taxon>
    </lineage>
</organism>
<gene>
    <name evidence="1" type="ORF">Glove_29g114</name>
</gene>
<reference evidence="1 2" key="1">
    <citation type="submission" date="2018-08" db="EMBL/GenBank/DDBJ databases">
        <title>Genome and evolution of the arbuscular mycorrhizal fungus Diversispora epigaea (formerly Glomus versiforme) and its bacterial endosymbionts.</title>
        <authorList>
            <person name="Sun X."/>
            <person name="Fei Z."/>
            <person name="Harrison M."/>
        </authorList>
    </citation>
    <scope>NUCLEOTIDE SEQUENCE [LARGE SCALE GENOMIC DNA]</scope>
    <source>
        <strain evidence="1 2">IT104</strain>
    </source>
</reference>
<accession>A0A397JRN2</accession>
<sequence>MPILERCLFVDIEAKLQCHELHQFSMVPSHGILTLRAYQINEVIHPKTVAEFFDRIILVFVERFEVGLATGCLIAHFIFEGLFCKTFAQVDCTGFDFTECKTKIDFELESHGFSVNSPSYAGIILTIIALGGILRRLPKAAAPATLAPPAPAPAPPIKPPPPPPTPFLIKVFQGWSIIAGIIICTYHSMTCITDFTVYVSDKADCPAHLQGCEMHLQDLNEGHGGKYIYIGRKREDHTSENHERAVTSLSFLADVNKNTQKPPGWGFWNPQDLSEGAGGKFIYMVWNKGEDITKPIIEIDFSTAESKGQHPGKRGASWININQDLTDGTDGKSIWCSYLRV</sequence>
<evidence type="ECO:0000313" key="2">
    <source>
        <dbReference type="Proteomes" id="UP000266861"/>
    </source>
</evidence>
<dbReference type="OrthoDB" id="1046782at2759"/>
<protein>
    <submittedName>
        <fullName evidence="1">Uncharacterized protein</fullName>
    </submittedName>
</protein>
<keyword evidence="2" id="KW-1185">Reference proteome</keyword>
<proteinExistence type="predicted"/>
<dbReference type="Proteomes" id="UP000266861">
    <property type="component" value="Unassembled WGS sequence"/>
</dbReference>
<dbReference type="AlphaFoldDB" id="A0A397JRN2"/>
<evidence type="ECO:0000313" key="1">
    <source>
        <dbReference type="EMBL" id="RHZ87844.1"/>
    </source>
</evidence>
<name>A0A397JRN2_9GLOM</name>